<dbReference type="EMBL" id="SOAG01000004">
    <property type="protein sequence ID" value="TDS64392.1"/>
    <property type="molecule type" value="Genomic_DNA"/>
</dbReference>
<organism evidence="1 2">
    <name type="scientific">Myroides indicus</name>
    <dbReference type="NCBI Taxonomy" id="1323422"/>
    <lineage>
        <taxon>Bacteria</taxon>
        <taxon>Pseudomonadati</taxon>
        <taxon>Bacteroidota</taxon>
        <taxon>Flavobacteriia</taxon>
        <taxon>Flavobacteriales</taxon>
        <taxon>Flavobacteriaceae</taxon>
        <taxon>Myroides</taxon>
    </lineage>
</organism>
<dbReference type="OrthoDB" id="1247050at2"/>
<evidence type="ECO:0000313" key="2">
    <source>
        <dbReference type="Proteomes" id="UP000295215"/>
    </source>
</evidence>
<evidence type="ECO:0000313" key="1">
    <source>
        <dbReference type="EMBL" id="TDS64392.1"/>
    </source>
</evidence>
<sequence length="270" mass="31194">MKNITFKNIAQKQVESIPRIRSYTCPLLKNKTNYKQHGTGVFVKIESKYFLFTAAHVLDDIEDIFIPLKNGFDLLKPGGEIIKNEATDNRATDELDLGILILDELSVKDILNDFIFLECSDIELSHTPSHFLNYLIFGYPTSWSKKSMTRNSFHTRSFIHQTNCIKTEDYTQYNRKEFLNLIVEYDRQNTLNLKSNNLSFGPNLFGISGCGLWYINPNDLNSSPKLVAIMNEWSISNRSKLFATRIDAFTEILRKNNIIKYKESSLFGFT</sequence>
<dbReference type="AlphaFoldDB" id="A0A4R7FB84"/>
<dbReference type="SUPFAM" id="SSF50494">
    <property type="entry name" value="Trypsin-like serine proteases"/>
    <property type="match status" value="1"/>
</dbReference>
<comment type="caution">
    <text evidence="1">The sequence shown here is derived from an EMBL/GenBank/DDBJ whole genome shotgun (WGS) entry which is preliminary data.</text>
</comment>
<reference evidence="1 2" key="1">
    <citation type="submission" date="2019-03" db="EMBL/GenBank/DDBJ databases">
        <title>Genomic Encyclopedia of Archaeal and Bacterial Type Strains, Phase II (KMG-II): from individual species to whole genera.</title>
        <authorList>
            <person name="Goeker M."/>
        </authorList>
    </citation>
    <scope>NUCLEOTIDE SEQUENCE [LARGE SCALE GENOMIC DNA]</scope>
    <source>
        <strain evidence="1 2">DSM 28213</strain>
    </source>
</reference>
<name>A0A4R7FB84_9FLAO</name>
<protein>
    <recommendedName>
        <fullName evidence="3">Trypsin-like peptidase</fullName>
    </recommendedName>
</protein>
<evidence type="ECO:0008006" key="3">
    <source>
        <dbReference type="Google" id="ProtNLM"/>
    </source>
</evidence>
<dbReference type="Proteomes" id="UP000295215">
    <property type="component" value="Unassembled WGS sequence"/>
</dbReference>
<keyword evidence="2" id="KW-1185">Reference proteome</keyword>
<gene>
    <name evidence="1" type="ORF">C8P70_104110</name>
</gene>
<accession>A0A4R7FB84</accession>
<dbReference type="InterPro" id="IPR009003">
    <property type="entry name" value="Peptidase_S1_PA"/>
</dbReference>
<dbReference type="RefSeq" id="WP_071307412.1">
    <property type="nucleotide sequence ID" value="NZ_SOAG01000004.1"/>
</dbReference>
<proteinExistence type="predicted"/>